<dbReference type="GO" id="GO:0030151">
    <property type="term" value="F:molybdenum ion binding"/>
    <property type="evidence" value="ECO:0007669"/>
    <property type="project" value="InterPro"/>
</dbReference>
<evidence type="ECO:0000313" key="3">
    <source>
        <dbReference type="Proteomes" id="UP000579136"/>
    </source>
</evidence>
<keyword evidence="3" id="KW-1185">Reference proteome</keyword>
<name>A0A9Q2HFY0_9STAP</name>
<protein>
    <submittedName>
        <fullName evidence="2">MOSC domain-containing protein YiiM</fullName>
    </submittedName>
</protein>
<dbReference type="InterPro" id="IPR052353">
    <property type="entry name" value="Benzoxazolinone_Detox_Enz"/>
</dbReference>
<accession>A0A9Q2HFY0</accession>
<dbReference type="SUPFAM" id="SSF50800">
    <property type="entry name" value="PK beta-barrel domain-like"/>
    <property type="match status" value="1"/>
</dbReference>
<dbReference type="Pfam" id="PF03475">
    <property type="entry name" value="YiiM_3-alpha"/>
    <property type="match status" value="1"/>
</dbReference>
<dbReference type="GO" id="GO:0003824">
    <property type="term" value="F:catalytic activity"/>
    <property type="evidence" value="ECO:0007669"/>
    <property type="project" value="InterPro"/>
</dbReference>
<dbReference type="PANTHER" id="PTHR30212">
    <property type="entry name" value="PROTEIN YIIM"/>
    <property type="match status" value="1"/>
</dbReference>
<dbReference type="InterPro" id="IPR005163">
    <property type="entry name" value="Tri_helical_YiiM-like"/>
</dbReference>
<sequence>MKRNKIHEIYVGEIKTHGTENAEDPFDDKYITAGYKAPINGSVFLSTLGLTGDEQADKRFHGGKEKALFMYPKENYLELSCELGKEIPVGGNGENISIIGINERDVCVGDVYQLGESVIEVSQPRRPCWKPARRHRALDFSKTIQDLGITGWYFRVIQEGKITKDDTLKLLKRPCKEWTIKKVNDVMYVYTDNLGLAESLIDCEYIPESFKKTLRARLRGEEESQISRLYGPNINA</sequence>
<dbReference type="Proteomes" id="UP000579136">
    <property type="component" value="Unassembled WGS sequence"/>
</dbReference>
<reference evidence="2 3" key="1">
    <citation type="submission" date="2020-08" db="EMBL/GenBank/DDBJ databases">
        <title>Genomic Encyclopedia of Type Strains, Phase IV (KMG-IV): sequencing the most valuable type-strain genomes for metagenomic binning, comparative biology and taxonomic classification.</title>
        <authorList>
            <person name="Goeker M."/>
        </authorList>
    </citation>
    <scope>NUCLEOTIDE SEQUENCE [LARGE SCALE GENOMIC DNA]</scope>
    <source>
        <strain evidence="2 3">DSM 19163</strain>
    </source>
</reference>
<dbReference type="PANTHER" id="PTHR30212:SF2">
    <property type="entry name" value="PROTEIN YIIM"/>
    <property type="match status" value="1"/>
</dbReference>
<evidence type="ECO:0000259" key="1">
    <source>
        <dbReference type="PROSITE" id="PS51340"/>
    </source>
</evidence>
<dbReference type="AlphaFoldDB" id="A0A9Q2HFY0"/>
<gene>
    <name evidence="2" type="ORF">HNQ45_000876</name>
</gene>
<dbReference type="Pfam" id="PF03473">
    <property type="entry name" value="MOSC"/>
    <property type="match status" value="1"/>
</dbReference>
<organism evidence="2 3">
    <name type="scientific">Nosocomiicoccus ampullae</name>
    <dbReference type="NCBI Taxonomy" id="489910"/>
    <lineage>
        <taxon>Bacteria</taxon>
        <taxon>Bacillati</taxon>
        <taxon>Bacillota</taxon>
        <taxon>Bacilli</taxon>
        <taxon>Bacillales</taxon>
        <taxon>Staphylococcaceae</taxon>
        <taxon>Nosocomiicoccus</taxon>
    </lineage>
</organism>
<feature type="domain" description="MOSC" evidence="1">
    <location>
        <begin position="37"/>
        <end position="171"/>
    </location>
</feature>
<dbReference type="GO" id="GO:0030170">
    <property type="term" value="F:pyridoxal phosphate binding"/>
    <property type="evidence" value="ECO:0007669"/>
    <property type="project" value="InterPro"/>
</dbReference>
<dbReference type="InterPro" id="IPR011037">
    <property type="entry name" value="Pyrv_Knase-like_insert_dom_sf"/>
</dbReference>
<dbReference type="EMBL" id="JACHHF010000004">
    <property type="protein sequence ID" value="MBB5175992.1"/>
    <property type="molecule type" value="Genomic_DNA"/>
</dbReference>
<evidence type="ECO:0000313" key="2">
    <source>
        <dbReference type="EMBL" id="MBB5175992.1"/>
    </source>
</evidence>
<dbReference type="InterPro" id="IPR005302">
    <property type="entry name" value="MoCF_Sase_C"/>
</dbReference>
<comment type="caution">
    <text evidence="2">The sequence shown here is derived from an EMBL/GenBank/DDBJ whole genome shotgun (WGS) entry which is preliminary data.</text>
</comment>
<dbReference type="PROSITE" id="PS51340">
    <property type="entry name" value="MOSC"/>
    <property type="match status" value="1"/>
</dbReference>
<dbReference type="Gene3D" id="2.40.33.20">
    <property type="entry name" value="PK beta-barrel domain-like"/>
    <property type="match status" value="1"/>
</dbReference>
<proteinExistence type="predicted"/>
<dbReference type="RefSeq" id="WP_183673810.1">
    <property type="nucleotide sequence ID" value="NZ_CBCRYX010000007.1"/>
</dbReference>